<dbReference type="HOGENOM" id="CLU_2306876_0_0_1"/>
<gene>
    <name evidence="2" type="ORF">OIDMADRAFT_16742</name>
</gene>
<dbReference type="AlphaFoldDB" id="A0A0C3E2Z1"/>
<reference evidence="2 3" key="1">
    <citation type="submission" date="2014-04" db="EMBL/GenBank/DDBJ databases">
        <authorList>
            <consortium name="DOE Joint Genome Institute"/>
            <person name="Kuo A."/>
            <person name="Martino E."/>
            <person name="Perotto S."/>
            <person name="Kohler A."/>
            <person name="Nagy L.G."/>
            <person name="Floudas D."/>
            <person name="Copeland A."/>
            <person name="Barry K.W."/>
            <person name="Cichocki N."/>
            <person name="Veneault-Fourrey C."/>
            <person name="LaButti K."/>
            <person name="Lindquist E.A."/>
            <person name="Lipzen A."/>
            <person name="Lundell T."/>
            <person name="Morin E."/>
            <person name="Murat C."/>
            <person name="Sun H."/>
            <person name="Tunlid A."/>
            <person name="Henrissat B."/>
            <person name="Grigoriev I.V."/>
            <person name="Hibbett D.S."/>
            <person name="Martin F."/>
            <person name="Nordberg H.P."/>
            <person name="Cantor M.N."/>
            <person name="Hua S.X."/>
        </authorList>
    </citation>
    <scope>NUCLEOTIDE SEQUENCE [LARGE SCALE GENOMIC DNA]</scope>
    <source>
        <strain evidence="2 3">Zn</strain>
    </source>
</reference>
<evidence type="ECO:0000313" key="2">
    <source>
        <dbReference type="EMBL" id="KIN08703.1"/>
    </source>
</evidence>
<protein>
    <submittedName>
        <fullName evidence="2">Uncharacterized protein</fullName>
    </submittedName>
</protein>
<proteinExistence type="predicted"/>
<organism evidence="2 3">
    <name type="scientific">Oidiodendron maius (strain Zn)</name>
    <dbReference type="NCBI Taxonomy" id="913774"/>
    <lineage>
        <taxon>Eukaryota</taxon>
        <taxon>Fungi</taxon>
        <taxon>Dikarya</taxon>
        <taxon>Ascomycota</taxon>
        <taxon>Pezizomycotina</taxon>
        <taxon>Leotiomycetes</taxon>
        <taxon>Leotiomycetes incertae sedis</taxon>
        <taxon>Myxotrichaceae</taxon>
        <taxon>Oidiodendron</taxon>
    </lineage>
</organism>
<evidence type="ECO:0000313" key="3">
    <source>
        <dbReference type="Proteomes" id="UP000054321"/>
    </source>
</evidence>
<feature type="region of interest" description="Disordered" evidence="1">
    <location>
        <begin position="31"/>
        <end position="51"/>
    </location>
</feature>
<accession>A0A0C3E2Z1</accession>
<dbReference type="EMBL" id="KN832870">
    <property type="protein sequence ID" value="KIN08703.1"/>
    <property type="molecule type" value="Genomic_DNA"/>
</dbReference>
<evidence type="ECO:0000256" key="1">
    <source>
        <dbReference type="SAM" id="MobiDB-lite"/>
    </source>
</evidence>
<reference evidence="3" key="2">
    <citation type="submission" date="2015-01" db="EMBL/GenBank/DDBJ databases">
        <title>Evolutionary Origins and Diversification of the Mycorrhizal Mutualists.</title>
        <authorList>
            <consortium name="DOE Joint Genome Institute"/>
            <consortium name="Mycorrhizal Genomics Consortium"/>
            <person name="Kohler A."/>
            <person name="Kuo A."/>
            <person name="Nagy L.G."/>
            <person name="Floudas D."/>
            <person name="Copeland A."/>
            <person name="Barry K.W."/>
            <person name="Cichocki N."/>
            <person name="Veneault-Fourrey C."/>
            <person name="LaButti K."/>
            <person name="Lindquist E.A."/>
            <person name="Lipzen A."/>
            <person name="Lundell T."/>
            <person name="Morin E."/>
            <person name="Murat C."/>
            <person name="Riley R."/>
            <person name="Ohm R."/>
            <person name="Sun H."/>
            <person name="Tunlid A."/>
            <person name="Henrissat B."/>
            <person name="Grigoriev I.V."/>
            <person name="Hibbett D.S."/>
            <person name="Martin F."/>
        </authorList>
    </citation>
    <scope>NUCLEOTIDE SEQUENCE [LARGE SCALE GENOMIC DNA]</scope>
    <source>
        <strain evidence="3">Zn</strain>
    </source>
</reference>
<dbReference type="InParanoid" id="A0A0C3E2Z1"/>
<dbReference type="Proteomes" id="UP000054321">
    <property type="component" value="Unassembled WGS sequence"/>
</dbReference>
<sequence>MIPLSKSFSLSAVTIFSSMDNNFLTVPPVERKRKSSEIEAPSARRLPPQTIPGRCISNTRLSSLLSSLFPSGAYDVDVCHNVYTIWAPRRLSKDEIERRG</sequence>
<keyword evidence="3" id="KW-1185">Reference proteome</keyword>
<name>A0A0C3E2Z1_OIDMZ</name>
<dbReference type="OrthoDB" id="3761882at2759"/>